<keyword evidence="5" id="KW-1185">Reference proteome</keyword>
<accession>A0AA38HIU7</accession>
<dbReference type="InterPro" id="IPR001394">
    <property type="entry name" value="Peptidase_C19_UCH"/>
</dbReference>
<protein>
    <recommendedName>
        <fullName evidence="2">ubiquitinyl hydrolase 1</fullName>
        <ecNumber evidence="2">3.4.19.12</ecNumber>
    </recommendedName>
</protein>
<evidence type="ECO:0000313" key="4">
    <source>
        <dbReference type="EMBL" id="KAJ3615892.1"/>
    </source>
</evidence>
<evidence type="ECO:0000313" key="5">
    <source>
        <dbReference type="Proteomes" id="UP001168821"/>
    </source>
</evidence>
<dbReference type="PANTHER" id="PTHR21646">
    <property type="entry name" value="UBIQUITIN CARBOXYL-TERMINAL HYDROLASE"/>
    <property type="match status" value="1"/>
</dbReference>
<organism evidence="4 5">
    <name type="scientific">Zophobas morio</name>
    <dbReference type="NCBI Taxonomy" id="2755281"/>
    <lineage>
        <taxon>Eukaryota</taxon>
        <taxon>Metazoa</taxon>
        <taxon>Ecdysozoa</taxon>
        <taxon>Arthropoda</taxon>
        <taxon>Hexapoda</taxon>
        <taxon>Insecta</taxon>
        <taxon>Pterygota</taxon>
        <taxon>Neoptera</taxon>
        <taxon>Endopterygota</taxon>
        <taxon>Coleoptera</taxon>
        <taxon>Polyphaga</taxon>
        <taxon>Cucujiformia</taxon>
        <taxon>Tenebrionidae</taxon>
        <taxon>Zophobas</taxon>
    </lineage>
</organism>
<comment type="caution">
    <text evidence="4">The sequence shown here is derived from an EMBL/GenBank/DDBJ whole genome shotgun (WGS) entry which is preliminary data.</text>
</comment>
<dbReference type="Pfam" id="PF00443">
    <property type="entry name" value="UCH"/>
    <property type="match status" value="1"/>
</dbReference>
<feature type="domain" description="USP" evidence="3">
    <location>
        <begin position="1"/>
        <end position="323"/>
    </location>
</feature>
<dbReference type="PANTHER" id="PTHR21646:SF46">
    <property type="entry name" value="UBIQUITIN CARBOXYL-TERMINAL HYDROLASE"/>
    <property type="match status" value="1"/>
</dbReference>
<dbReference type="GO" id="GO:0004843">
    <property type="term" value="F:cysteine-type deubiquitinase activity"/>
    <property type="evidence" value="ECO:0007669"/>
    <property type="project" value="UniProtKB-EC"/>
</dbReference>
<dbReference type="GO" id="GO:0016579">
    <property type="term" value="P:protein deubiquitination"/>
    <property type="evidence" value="ECO:0007669"/>
    <property type="project" value="InterPro"/>
</dbReference>
<dbReference type="InterPro" id="IPR018200">
    <property type="entry name" value="USP_CS"/>
</dbReference>
<dbReference type="InterPro" id="IPR050185">
    <property type="entry name" value="Ub_carboxyl-term_hydrolase"/>
</dbReference>
<dbReference type="EMBL" id="JALNTZ010003831">
    <property type="protein sequence ID" value="KAJ3615892.1"/>
    <property type="molecule type" value="Genomic_DNA"/>
</dbReference>
<evidence type="ECO:0000259" key="3">
    <source>
        <dbReference type="PROSITE" id="PS50235"/>
    </source>
</evidence>
<dbReference type="CDD" id="cd02674">
    <property type="entry name" value="Peptidase_C19R"/>
    <property type="match status" value="1"/>
</dbReference>
<comment type="catalytic activity">
    <reaction evidence="1">
        <text>Thiol-dependent hydrolysis of ester, thioester, amide, peptide and isopeptide bonds formed by the C-terminal Gly of ubiquitin (a 76-residue protein attached to proteins as an intracellular targeting signal).</text>
        <dbReference type="EC" id="3.4.19.12"/>
    </reaction>
</comment>
<dbReference type="InterPro" id="IPR028889">
    <property type="entry name" value="USP"/>
</dbReference>
<dbReference type="PROSITE" id="PS50235">
    <property type="entry name" value="USP_3"/>
    <property type="match status" value="1"/>
</dbReference>
<evidence type="ECO:0000256" key="1">
    <source>
        <dbReference type="ARBA" id="ARBA00000707"/>
    </source>
</evidence>
<reference evidence="4" key="1">
    <citation type="journal article" date="2023" name="G3 (Bethesda)">
        <title>Whole genome assemblies of Zophobas morio and Tenebrio molitor.</title>
        <authorList>
            <person name="Kaur S."/>
            <person name="Stinson S.A."/>
            <person name="diCenzo G.C."/>
        </authorList>
    </citation>
    <scope>NUCLEOTIDE SEQUENCE</scope>
    <source>
        <strain evidence="4">QUZm001</strain>
    </source>
</reference>
<sequence length="332" mass="37657">MGNTCYMNCVLQVKAFPSYYLCVILGYLQCLCNLPSFPVYFLNNAIVPRLNRSNPLGTGGQNCLIKFAPRFSGCEQHDAQEFLSFLLDGLHEDLNHPISCDRDSSDVSQGYSVAEDAQLAELSWSKHKARNNSIVVDFFQGQFRSTLQCQACRHCSSSFTPFMFLSLPVSFTRRTTLDDCLKEFTQREIVSGSNKWYCPKCEAHRDAWKQLVLWRLPPVLIVHLKRFKVDCNGNVSGKNEANVLFPLENLDLSLFSGDSMHSIKYSLSGVSMHRGTLVNGHYTSFCKSTVDGSWRYYDDTKVRTVTDAEIQTGDAYVLYYSAFTENLHRVAK</sequence>
<dbReference type="EC" id="3.4.19.12" evidence="2"/>
<proteinExistence type="predicted"/>
<name>A0AA38HIU7_9CUCU</name>
<dbReference type="Gene3D" id="3.90.70.10">
    <property type="entry name" value="Cysteine proteinases"/>
    <property type="match status" value="1"/>
</dbReference>
<dbReference type="PROSITE" id="PS00973">
    <property type="entry name" value="USP_2"/>
    <property type="match status" value="1"/>
</dbReference>
<dbReference type="AlphaFoldDB" id="A0AA38HIU7"/>
<dbReference type="SUPFAM" id="SSF54001">
    <property type="entry name" value="Cysteine proteinases"/>
    <property type="match status" value="1"/>
</dbReference>
<dbReference type="InterPro" id="IPR038765">
    <property type="entry name" value="Papain-like_cys_pep_sf"/>
</dbReference>
<dbReference type="Proteomes" id="UP001168821">
    <property type="component" value="Unassembled WGS sequence"/>
</dbReference>
<gene>
    <name evidence="4" type="ORF">Zmor_012219</name>
</gene>
<evidence type="ECO:0000256" key="2">
    <source>
        <dbReference type="ARBA" id="ARBA00012759"/>
    </source>
</evidence>